<feature type="compositionally biased region" description="Basic and acidic residues" evidence="6">
    <location>
        <begin position="15"/>
        <end position="29"/>
    </location>
</feature>
<feature type="transmembrane region" description="Helical" evidence="7">
    <location>
        <begin position="140"/>
        <end position="162"/>
    </location>
</feature>
<feature type="transmembrane region" description="Helical" evidence="7">
    <location>
        <begin position="188"/>
        <end position="213"/>
    </location>
</feature>
<proteinExistence type="inferred from homology"/>
<keyword evidence="4 7" id="KW-1133">Transmembrane helix</keyword>
<evidence type="ECO:0000256" key="1">
    <source>
        <dbReference type="ARBA" id="ARBA00004370"/>
    </source>
</evidence>
<evidence type="ECO:0000256" key="5">
    <source>
        <dbReference type="ARBA" id="ARBA00023136"/>
    </source>
</evidence>
<evidence type="ECO:0000313" key="8">
    <source>
        <dbReference type="Ensembl" id="ENSPPAP00000020593.1"/>
    </source>
</evidence>
<dbReference type="PANTHER" id="PTHR14948:SF18">
    <property type="entry name" value="PROLINE RICH TRANSMEMBRANE PROTEIN 1B"/>
    <property type="match status" value="1"/>
</dbReference>
<dbReference type="InterPro" id="IPR007593">
    <property type="entry name" value="CD225/Dispanin_fam"/>
</dbReference>
<name>A0A2R9ATQ9_PANPA</name>
<dbReference type="PANTHER" id="PTHR14948">
    <property type="entry name" value="NG5"/>
    <property type="match status" value="1"/>
</dbReference>
<dbReference type="GO" id="GO:0016020">
    <property type="term" value="C:membrane"/>
    <property type="evidence" value="ECO:0007669"/>
    <property type="project" value="UniProtKB-SubCell"/>
</dbReference>
<keyword evidence="5 7" id="KW-0472">Membrane</keyword>
<organism evidence="8 9">
    <name type="scientific">Pan paniscus</name>
    <name type="common">Pygmy chimpanzee</name>
    <name type="synonym">Bonobo</name>
    <dbReference type="NCBI Taxonomy" id="9597"/>
    <lineage>
        <taxon>Eukaryota</taxon>
        <taxon>Metazoa</taxon>
        <taxon>Chordata</taxon>
        <taxon>Craniata</taxon>
        <taxon>Vertebrata</taxon>
        <taxon>Euteleostomi</taxon>
        <taxon>Mammalia</taxon>
        <taxon>Eutheria</taxon>
        <taxon>Euarchontoglires</taxon>
        <taxon>Primates</taxon>
        <taxon>Haplorrhini</taxon>
        <taxon>Catarrhini</taxon>
        <taxon>Hominidae</taxon>
        <taxon>Pan</taxon>
    </lineage>
</organism>
<dbReference type="Ensembl" id="ENSPPAT00000043388.1">
    <property type="protein sequence ID" value="ENSPPAP00000020593.1"/>
    <property type="gene ID" value="ENSPPAG00000033521.1"/>
</dbReference>
<dbReference type="GeneTree" id="ENSGT00940000163383"/>
<sequence>VRSDTKGGGSPATPEDPRSPAKPAAHEDPQMPALPQLPRRPGGEPSEDDRDITEAGPWTEPMVEGRTEGSAGLRAHLSGWGLGGLSERACMAWLAFSLTLLSRGWASSLTTVALPPQYNGPMAGVPGPATVEHRPLPKDYMMESVLVTLFCCLLTGLIAIVYSHEARAALGRGDLAQAEEASRKARSLVLFSLLFGVFVSTSWVIYVVVALYLP</sequence>
<evidence type="ECO:0000256" key="3">
    <source>
        <dbReference type="ARBA" id="ARBA00022692"/>
    </source>
</evidence>
<dbReference type="Proteomes" id="UP000240080">
    <property type="component" value="Chromosome 9"/>
</dbReference>
<dbReference type="AlphaFoldDB" id="A0A2R9ATQ9"/>
<keyword evidence="9" id="KW-1185">Reference proteome</keyword>
<dbReference type="Bgee" id="ENSPPAG00000033521">
    <property type="expression patterns" value="Expressed in liver"/>
</dbReference>
<feature type="compositionally biased region" description="Gly residues" evidence="6">
    <location>
        <begin position="1"/>
        <end position="10"/>
    </location>
</feature>
<dbReference type="Pfam" id="PF04505">
    <property type="entry name" value="CD225"/>
    <property type="match status" value="1"/>
</dbReference>
<accession>A0A2R9ATQ9</accession>
<evidence type="ECO:0000256" key="6">
    <source>
        <dbReference type="SAM" id="MobiDB-lite"/>
    </source>
</evidence>
<dbReference type="EMBL" id="AJFE02077960">
    <property type="status" value="NOT_ANNOTATED_CDS"/>
    <property type="molecule type" value="Genomic_DNA"/>
</dbReference>
<comment type="similarity">
    <text evidence="2">Belongs to the CD225/Dispanin family.</text>
</comment>
<reference evidence="8 9" key="1">
    <citation type="journal article" date="2012" name="Nature">
        <title>The bonobo genome compared with the chimpanzee and human genomes.</title>
        <authorList>
            <person name="Prufer K."/>
            <person name="Munch K."/>
            <person name="Hellmann I."/>
            <person name="Akagi K."/>
            <person name="Miller J.R."/>
            <person name="Walenz B."/>
            <person name="Koren S."/>
            <person name="Sutton G."/>
            <person name="Kodira C."/>
            <person name="Winer R."/>
            <person name="Knight J.R."/>
            <person name="Mullikin J.C."/>
            <person name="Meader S.J."/>
            <person name="Ponting C.P."/>
            <person name="Lunter G."/>
            <person name="Higashino S."/>
            <person name="Hobolth A."/>
            <person name="Dutheil J."/>
            <person name="Karakoc E."/>
            <person name="Alkan C."/>
            <person name="Sajjadian S."/>
            <person name="Catacchio C.R."/>
            <person name="Ventura M."/>
            <person name="Marques-Bonet T."/>
            <person name="Eichler E.E."/>
            <person name="Andre C."/>
            <person name="Atencia R."/>
            <person name="Mugisha L."/>
            <person name="Junhold J."/>
            <person name="Patterson N."/>
            <person name="Siebauer M."/>
            <person name="Good J.M."/>
            <person name="Fischer A."/>
            <person name="Ptak S.E."/>
            <person name="Lachmann M."/>
            <person name="Symer D.E."/>
            <person name="Mailund T."/>
            <person name="Schierup M.H."/>
            <person name="Andres A.M."/>
            <person name="Kelso J."/>
            <person name="Paabo S."/>
        </authorList>
    </citation>
    <scope>NUCLEOTIDE SEQUENCE [LARGE SCALE GENOMIC DNA]</scope>
</reference>
<evidence type="ECO:0000313" key="9">
    <source>
        <dbReference type="Proteomes" id="UP000240080"/>
    </source>
</evidence>
<evidence type="ECO:0000256" key="7">
    <source>
        <dbReference type="SAM" id="Phobius"/>
    </source>
</evidence>
<protein>
    <recommendedName>
        <fullName evidence="10">Proline rich transmembrane protein 1B</fullName>
    </recommendedName>
</protein>
<dbReference type="OMA" id="ERACMAW"/>
<dbReference type="InterPro" id="IPR051423">
    <property type="entry name" value="CD225/Dispanin"/>
</dbReference>
<reference evidence="8" key="2">
    <citation type="submission" date="2025-08" db="UniProtKB">
        <authorList>
            <consortium name="Ensembl"/>
        </authorList>
    </citation>
    <scope>IDENTIFICATION</scope>
</reference>
<dbReference type="EMBL" id="AJFE02077961">
    <property type="status" value="NOT_ANNOTATED_CDS"/>
    <property type="molecule type" value="Genomic_DNA"/>
</dbReference>
<reference evidence="8" key="3">
    <citation type="submission" date="2025-09" db="UniProtKB">
        <authorList>
            <consortium name="Ensembl"/>
        </authorList>
    </citation>
    <scope>IDENTIFICATION</scope>
</reference>
<keyword evidence="3 7" id="KW-0812">Transmembrane</keyword>
<comment type="subcellular location">
    <subcellularLocation>
        <location evidence="1">Membrane</location>
    </subcellularLocation>
</comment>
<evidence type="ECO:0000256" key="2">
    <source>
        <dbReference type="ARBA" id="ARBA00006843"/>
    </source>
</evidence>
<evidence type="ECO:0000256" key="4">
    <source>
        <dbReference type="ARBA" id="ARBA00022989"/>
    </source>
</evidence>
<feature type="region of interest" description="Disordered" evidence="6">
    <location>
        <begin position="1"/>
        <end position="67"/>
    </location>
</feature>
<evidence type="ECO:0008006" key="10">
    <source>
        <dbReference type="Google" id="ProtNLM"/>
    </source>
</evidence>